<dbReference type="PANTHER" id="PTHR11474">
    <property type="entry name" value="TYROSINASE FAMILY MEMBER"/>
    <property type="match status" value="1"/>
</dbReference>
<keyword evidence="3" id="KW-0479">Metal-binding</keyword>
<dbReference type="GO" id="GO:0046872">
    <property type="term" value="F:metal ion binding"/>
    <property type="evidence" value="ECO:0007669"/>
    <property type="project" value="UniProtKB-KW"/>
</dbReference>
<evidence type="ECO:0000256" key="7">
    <source>
        <dbReference type="ARBA" id="ARBA00023157"/>
    </source>
</evidence>
<comment type="similarity">
    <text evidence="2">Belongs to the tyrosinase family.</text>
</comment>
<feature type="domain" description="Tyrosinase copper-binding" evidence="8">
    <location>
        <begin position="201"/>
        <end position="218"/>
    </location>
</feature>
<dbReference type="PROSITE" id="PS00498">
    <property type="entry name" value="TYROSINASE_2"/>
    <property type="match status" value="1"/>
</dbReference>
<feature type="domain" description="Tyrosinase copper-binding" evidence="9">
    <location>
        <begin position="368"/>
        <end position="379"/>
    </location>
</feature>
<sequence length="610" mass="70214">MSHVFFSYLPSTQPISQQAFKTQTIQPHGFKVSCNHSPDDHINNQVILPEPQNLTPPNIHRRNLLVGLGSLYTATSRTPFSIATAAPITTPDVTFTCKDALSEANNLTNSVRSRKCCPPNIGKKVKPFVFPNEKTVRMRWPAHQGTFEQVDKYRRAIQAMRDLPDDHPHSFNNQAKVHCAYCNGYYNQIDSGFPHIDIHIHNSWLFFPFHRWYLYFYERILGKLINDPTFALPFWKWDEPSGMRIPEIFIPENVNGKPNPLYDVYRDARHIKEVVIDLDYDRKDKFVPDEIQIAYNLCTIYRDLIRNGGDTISFFGGVYIAGDSPVSNNDPSVGSVEAGSHTAVHRWVGDATKPLFEDMGNFYSAGYDPVFYIHHVNVDRMWKLWKDLGLPGHKDPTERDWLNASYVFYDENEELVRVYNKDSVDLKKFKYDYIENSEQVLMWQASRYAKHVKRSKSGPNKVHMTQKVETVDELKFPVRLNKIVKVRVKRPQVDRTKAEKAKANEVLLVKRIKFDSRKFVKFDVFVNEKVKEGEMMTMSCEPEYAGGFAQIPHYDLKNMFISSSVRLGLNELLADTNTEGEEYAVVTLVPITGCDDLTVGDIKIELVPVI</sequence>
<dbReference type="Gene3D" id="1.10.1280.10">
    <property type="entry name" value="Di-copper center containing domain from catechol oxidase"/>
    <property type="match status" value="1"/>
</dbReference>
<dbReference type="Pfam" id="PF00264">
    <property type="entry name" value="Tyrosinase"/>
    <property type="match status" value="1"/>
</dbReference>
<protein>
    <recommendedName>
        <fullName evidence="8 9">Tyrosinase copper-binding domain-containing protein</fullName>
    </recommendedName>
</protein>
<organism evidence="10 11">
    <name type="scientific">Tagetes erecta</name>
    <name type="common">African marigold</name>
    <dbReference type="NCBI Taxonomy" id="13708"/>
    <lineage>
        <taxon>Eukaryota</taxon>
        <taxon>Viridiplantae</taxon>
        <taxon>Streptophyta</taxon>
        <taxon>Embryophyta</taxon>
        <taxon>Tracheophyta</taxon>
        <taxon>Spermatophyta</taxon>
        <taxon>Magnoliopsida</taxon>
        <taxon>eudicotyledons</taxon>
        <taxon>Gunneridae</taxon>
        <taxon>Pentapetalae</taxon>
        <taxon>asterids</taxon>
        <taxon>campanulids</taxon>
        <taxon>Asterales</taxon>
        <taxon>Asteraceae</taxon>
        <taxon>Asteroideae</taxon>
        <taxon>Heliantheae alliance</taxon>
        <taxon>Tageteae</taxon>
        <taxon>Tagetes</taxon>
    </lineage>
</organism>
<name>A0AAD8NX90_TARER</name>
<evidence type="ECO:0000256" key="4">
    <source>
        <dbReference type="ARBA" id="ARBA00022784"/>
    </source>
</evidence>
<reference evidence="10" key="1">
    <citation type="journal article" date="2023" name="bioRxiv">
        <title>Improved chromosome-level genome assembly for marigold (Tagetes erecta).</title>
        <authorList>
            <person name="Jiang F."/>
            <person name="Yuan L."/>
            <person name="Wang S."/>
            <person name="Wang H."/>
            <person name="Xu D."/>
            <person name="Wang A."/>
            <person name="Fan W."/>
        </authorList>
    </citation>
    <scope>NUCLEOTIDE SEQUENCE</scope>
    <source>
        <strain evidence="10">WSJ</strain>
        <tissue evidence="10">Leaf</tissue>
    </source>
</reference>
<dbReference type="SUPFAM" id="SSF48056">
    <property type="entry name" value="Di-copper centre-containing domain"/>
    <property type="match status" value="1"/>
</dbReference>
<evidence type="ECO:0000313" key="10">
    <source>
        <dbReference type="EMBL" id="KAK1424036.1"/>
    </source>
</evidence>
<evidence type="ECO:0000256" key="3">
    <source>
        <dbReference type="ARBA" id="ARBA00022723"/>
    </source>
</evidence>
<dbReference type="Pfam" id="PF12142">
    <property type="entry name" value="PPO1_DWL"/>
    <property type="match status" value="1"/>
</dbReference>
<keyword evidence="5" id="KW-0560">Oxidoreductase</keyword>
<gene>
    <name evidence="10" type="ORF">QVD17_19347</name>
</gene>
<dbReference type="InterPro" id="IPR050316">
    <property type="entry name" value="Tyrosinase/Hemocyanin"/>
</dbReference>
<keyword evidence="7" id="KW-1015">Disulfide bond</keyword>
<keyword evidence="4" id="KW-0883">Thioether bond</keyword>
<dbReference type="PANTHER" id="PTHR11474:SF97">
    <property type="entry name" value="CATECHOL OXIDASE"/>
    <property type="match status" value="1"/>
</dbReference>
<dbReference type="InterPro" id="IPR022740">
    <property type="entry name" value="Polyphenol_oxidase_C"/>
</dbReference>
<evidence type="ECO:0000259" key="9">
    <source>
        <dbReference type="PROSITE" id="PS00498"/>
    </source>
</evidence>
<proteinExistence type="inferred from homology"/>
<dbReference type="PROSITE" id="PS00497">
    <property type="entry name" value="TYROSINASE_1"/>
    <property type="match status" value="1"/>
</dbReference>
<evidence type="ECO:0000256" key="2">
    <source>
        <dbReference type="ARBA" id="ARBA00009928"/>
    </source>
</evidence>
<comment type="caution">
    <text evidence="10">The sequence shown here is derived from an EMBL/GenBank/DDBJ whole genome shotgun (WGS) entry which is preliminary data.</text>
</comment>
<evidence type="ECO:0000256" key="1">
    <source>
        <dbReference type="ARBA" id="ARBA00001973"/>
    </source>
</evidence>
<dbReference type="PRINTS" id="PR00092">
    <property type="entry name" value="TYROSINASE"/>
</dbReference>
<dbReference type="InterPro" id="IPR022739">
    <property type="entry name" value="Polyphenol_oxidase_cen"/>
</dbReference>
<comment type="cofactor">
    <cofactor evidence="1">
        <name>Cu(2+)</name>
        <dbReference type="ChEBI" id="CHEBI:29036"/>
    </cofactor>
</comment>
<evidence type="ECO:0000313" key="11">
    <source>
        <dbReference type="Proteomes" id="UP001229421"/>
    </source>
</evidence>
<dbReference type="InterPro" id="IPR008922">
    <property type="entry name" value="Di-copper_centre_dom_sf"/>
</dbReference>
<dbReference type="Proteomes" id="UP001229421">
    <property type="component" value="Unassembled WGS sequence"/>
</dbReference>
<keyword evidence="6" id="KW-0186">Copper</keyword>
<keyword evidence="11" id="KW-1185">Reference proteome</keyword>
<dbReference type="InterPro" id="IPR002227">
    <property type="entry name" value="Tyrosinase_Cu-bd"/>
</dbReference>
<accession>A0AAD8NX90</accession>
<dbReference type="Pfam" id="PF12143">
    <property type="entry name" value="PPO1_KFDV"/>
    <property type="match status" value="1"/>
</dbReference>
<evidence type="ECO:0000256" key="6">
    <source>
        <dbReference type="ARBA" id="ARBA00023008"/>
    </source>
</evidence>
<evidence type="ECO:0000259" key="8">
    <source>
        <dbReference type="PROSITE" id="PS00497"/>
    </source>
</evidence>
<dbReference type="EMBL" id="JAUHHV010000005">
    <property type="protein sequence ID" value="KAK1424036.1"/>
    <property type="molecule type" value="Genomic_DNA"/>
</dbReference>
<dbReference type="AlphaFoldDB" id="A0AAD8NX90"/>
<dbReference type="GO" id="GO:0004097">
    <property type="term" value="F:catechol oxidase activity"/>
    <property type="evidence" value="ECO:0007669"/>
    <property type="project" value="InterPro"/>
</dbReference>
<evidence type="ECO:0000256" key="5">
    <source>
        <dbReference type="ARBA" id="ARBA00023002"/>
    </source>
</evidence>